<keyword evidence="1" id="KW-0001">2Fe-2S</keyword>
<dbReference type="EMBL" id="JACKSJ010000157">
    <property type="protein sequence ID" value="MCV7172030.1"/>
    <property type="molecule type" value="Genomic_DNA"/>
</dbReference>
<keyword evidence="8" id="KW-1185">Reference proteome</keyword>
<dbReference type="InterPro" id="IPR017941">
    <property type="entry name" value="Rieske_2Fe-2S"/>
</dbReference>
<sequence>MVRLRNDPHERGVDTGSVLPPITHDNPAVAQGDLLIRVDQLDERGVREVRTERHGVLAVGVTPGGEPFAVGNVCRHQYARMGRGSVTASGCLECPWHRARYDVTNGRMVEGPKGRIFGFRPYSAMFRLFGSRFGLRTFPVRLQDGAIHLVN</sequence>
<accession>A0A9X2YR61</accession>
<evidence type="ECO:0000313" key="8">
    <source>
        <dbReference type="Proteomes" id="UP001140293"/>
    </source>
</evidence>
<gene>
    <name evidence="7" type="ORF">H7I41_19115</name>
</gene>
<dbReference type="CDD" id="cd03467">
    <property type="entry name" value="Rieske"/>
    <property type="match status" value="1"/>
</dbReference>
<name>A0A9X2YR61_9MYCO</name>
<dbReference type="AlphaFoldDB" id="A0A9X2YR61"/>
<feature type="domain" description="Rieske" evidence="6">
    <location>
        <begin position="33"/>
        <end position="149"/>
    </location>
</feature>
<dbReference type="InterPro" id="IPR036922">
    <property type="entry name" value="Rieske_2Fe-2S_sf"/>
</dbReference>
<evidence type="ECO:0000256" key="5">
    <source>
        <dbReference type="SAM" id="MobiDB-lite"/>
    </source>
</evidence>
<proteinExistence type="predicted"/>
<evidence type="ECO:0000259" key="6">
    <source>
        <dbReference type="PROSITE" id="PS51296"/>
    </source>
</evidence>
<evidence type="ECO:0000256" key="2">
    <source>
        <dbReference type="ARBA" id="ARBA00022723"/>
    </source>
</evidence>
<keyword evidence="2" id="KW-0479">Metal-binding</keyword>
<dbReference type="Pfam" id="PF00355">
    <property type="entry name" value="Rieske"/>
    <property type="match status" value="1"/>
</dbReference>
<dbReference type="RefSeq" id="WP_264014210.1">
    <property type="nucleotide sequence ID" value="NZ_JACKSJ010000157.1"/>
</dbReference>
<evidence type="ECO:0000256" key="3">
    <source>
        <dbReference type="ARBA" id="ARBA00023004"/>
    </source>
</evidence>
<dbReference type="GO" id="GO:0004497">
    <property type="term" value="F:monooxygenase activity"/>
    <property type="evidence" value="ECO:0007669"/>
    <property type="project" value="UniProtKB-ARBA"/>
</dbReference>
<dbReference type="SUPFAM" id="SSF50022">
    <property type="entry name" value="ISP domain"/>
    <property type="match status" value="1"/>
</dbReference>
<dbReference type="Gene3D" id="2.102.10.10">
    <property type="entry name" value="Rieske [2Fe-2S] iron-sulphur domain"/>
    <property type="match status" value="1"/>
</dbReference>
<evidence type="ECO:0000313" key="7">
    <source>
        <dbReference type="EMBL" id="MCV7172030.1"/>
    </source>
</evidence>
<dbReference type="PROSITE" id="PS51296">
    <property type="entry name" value="RIESKE"/>
    <property type="match status" value="1"/>
</dbReference>
<feature type="region of interest" description="Disordered" evidence="5">
    <location>
        <begin position="1"/>
        <end position="24"/>
    </location>
</feature>
<comment type="caution">
    <text evidence="7">The sequence shown here is derived from an EMBL/GenBank/DDBJ whole genome shotgun (WGS) entry which is preliminary data.</text>
</comment>
<keyword evidence="3" id="KW-0408">Iron</keyword>
<keyword evidence="4" id="KW-0411">Iron-sulfur</keyword>
<organism evidence="7 8">
    <name type="scientific">[Mycobacterium] manitobense</name>
    <dbReference type="NCBI Taxonomy" id="190147"/>
    <lineage>
        <taxon>Bacteria</taxon>
        <taxon>Bacillati</taxon>
        <taxon>Actinomycetota</taxon>
        <taxon>Actinomycetes</taxon>
        <taxon>Mycobacteriales</taxon>
        <taxon>Mycobacteriaceae</taxon>
        <taxon>Mycolicibacterium</taxon>
    </lineage>
</organism>
<dbReference type="Proteomes" id="UP001140293">
    <property type="component" value="Unassembled WGS sequence"/>
</dbReference>
<reference evidence="7" key="2">
    <citation type="journal article" date="2022" name="BMC Genomics">
        <title>Comparative genome analysis of mycobacteria focusing on tRNA and non-coding RNA.</title>
        <authorList>
            <person name="Behra P.R.K."/>
            <person name="Pettersson B.M.F."/>
            <person name="Ramesh M."/>
            <person name="Das S."/>
            <person name="Dasgupta S."/>
            <person name="Kirsebom L.A."/>
        </authorList>
    </citation>
    <scope>NUCLEOTIDE SEQUENCE</scope>
    <source>
        <strain evidence="7">DSM 44615</strain>
    </source>
</reference>
<dbReference type="GO" id="GO:0051537">
    <property type="term" value="F:2 iron, 2 sulfur cluster binding"/>
    <property type="evidence" value="ECO:0007669"/>
    <property type="project" value="UniProtKB-KW"/>
</dbReference>
<evidence type="ECO:0000256" key="4">
    <source>
        <dbReference type="ARBA" id="ARBA00023014"/>
    </source>
</evidence>
<dbReference type="GO" id="GO:0016705">
    <property type="term" value="F:oxidoreductase activity, acting on paired donors, with incorporation or reduction of molecular oxygen"/>
    <property type="evidence" value="ECO:0007669"/>
    <property type="project" value="UniProtKB-ARBA"/>
</dbReference>
<evidence type="ECO:0000256" key="1">
    <source>
        <dbReference type="ARBA" id="ARBA00022714"/>
    </source>
</evidence>
<reference evidence="7" key="1">
    <citation type="submission" date="2020-07" db="EMBL/GenBank/DDBJ databases">
        <authorList>
            <person name="Pettersson B.M.F."/>
            <person name="Behra P.R.K."/>
            <person name="Ramesh M."/>
            <person name="Das S."/>
            <person name="Dasgupta S."/>
            <person name="Kirsebom L.A."/>
        </authorList>
    </citation>
    <scope>NUCLEOTIDE SEQUENCE</scope>
    <source>
        <strain evidence="7">DSM 44615</strain>
    </source>
</reference>
<feature type="compositionally biased region" description="Basic and acidic residues" evidence="5">
    <location>
        <begin position="1"/>
        <end position="13"/>
    </location>
</feature>
<protein>
    <submittedName>
        <fullName evidence="7">Rieske (2Fe-2S) protein</fullName>
    </submittedName>
</protein>
<dbReference type="GO" id="GO:0046872">
    <property type="term" value="F:metal ion binding"/>
    <property type="evidence" value="ECO:0007669"/>
    <property type="project" value="UniProtKB-KW"/>
</dbReference>